<evidence type="ECO:0000313" key="4">
    <source>
        <dbReference type="Proteomes" id="UP000246635"/>
    </source>
</evidence>
<feature type="transmembrane region" description="Helical" evidence="1">
    <location>
        <begin position="110"/>
        <end position="140"/>
    </location>
</feature>
<evidence type="ECO:0000256" key="1">
    <source>
        <dbReference type="SAM" id="Phobius"/>
    </source>
</evidence>
<feature type="transmembrane region" description="Helical" evidence="1">
    <location>
        <begin position="31"/>
        <end position="48"/>
    </location>
</feature>
<sequence length="172" mass="18013">MFVRFLRPLFPAVGALIAVLVLLAFEHTTDLMMLMAPFGASCVIVFALPDSPLARPRNVIGGHAISALTGLIVYHAFGNHMWTLAIAVALSVYLMQLTGTLHPPAGADPIVVILAGAGWSFLFTPVLAGAVILVGLAAVYRQLLKLRAQQQQAASTATVAAKPAVVKTSSSV</sequence>
<dbReference type="PANTHER" id="PTHR33741:SF5">
    <property type="entry name" value="TRANSMEMBRANE PROTEIN DDB_G0269096-RELATED"/>
    <property type="match status" value="1"/>
</dbReference>
<name>A0A2V2YXW9_9BACL</name>
<gene>
    <name evidence="3" type="ORF">DFQ01_105124</name>
</gene>
<proteinExistence type="predicted"/>
<dbReference type="InterPro" id="IPR007065">
    <property type="entry name" value="HPP"/>
</dbReference>
<keyword evidence="4" id="KW-1185">Reference proteome</keyword>
<evidence type="ECO:0000259" key="2">
    <source>
        <dbReference type="Pfam" id="PF04982"/>
    </source>
</evidence>
<evidence type="ECO:0000313" key="3">
    <source>
        <dbReference type="EMBL" id="PWW05140.1"/>
    </source>
</evidence>
<keyword evidence="1" id="KW-1133">Transmembrane helix</keyword>
<feature type="transmembrane region" description="Helical" evidence="1">
    <location>
        <begin position="60"/>
        <end position="77"/>
    </location>
</feature>
<dbReference type="InterPro" id="IPR058581">
    <property type="entry name" value="TM_HPP"/>
</dbReference>
<dbReference type="RefSeq" id="WP_219993695.1">
    <property type="nucleotide sequence ID" value="NZ_CP054613.1"/>
</dbReference>
<dbReference type="Pfam" id="PF04982">
    <property type="entry name" value="TM_HPP"/>
    <property type="match status" value="1"/>
</dbReference>
<reference evidence="3 4" key="1">
    <citation type="submission" date="2018-05" db="EMBL/GenBank/DDBJ databases">
        <title>Genomic Encyclopedia of Type Strains, Phase III (KMG-III): the genomes of soil and plant-associated and newly described type strains.</title>
        <authorList>
            <person name="Whitman W."/>
        </authorList>
    </citation>
    <scope>NUCLEOTIDE SEQUENCE [LARGE SCALE GENOMIC DNA]</scope>
    <source>
        <strain evidence="3 4">CECT 5696</strain>
    </source>
</reference>
<protein>
    <submittedName>
        <fullName evidence="3">HPP family protein</fullName>
    </submittedName>
</protein>
<feature type="domain" description="HPP transmembrane region" evidence="2">
    <location>
        <begin position="9"/>
        <end position="145"/>
    </location>
</feature>
<accession>A0A2V2YXW9</accession>
<comment type="caution">
    <text evidence="3">The sequence shown here is derived from an EMBL/GenBank/DDBJ whole genome shotgun (WGS) entry which is preliminary data.</text>
</comment>
<dbReference type="AlphaFoldDB" id="A0A2V2YXW9"/>
<organism evidence="3 4">
    <name type="scientific">Paenibacillus cellulosilyticus</name>
    <dbReference type="NCBI Taxonomy" id="375489"/>
    <lineage>
        <taxon>Bacteria</taxon>
        <taxon>Bacillati</taxon>
        <taxon>Bacillota</taxon>
        <taxon>Bacilli</taxon>
        <taxon>Bacillales</taxon>
        <taxon>Paenibacillaceae</taxon>
        <taxon>Paenibacillus</taxon>
    </lineage>
</organism>
<dbReference type="PANTHER" id="PTHR33741">
    <property type="entry name" value="TRANSMEMBRANE PROTEIN DDB_G0269096-RELATED"/>
    <property type="match status" value="1"/>
</dbReference>
<keyword evidence="1" id="KW-0812">Transmembrane</keyword>
<feature type="transmembrane region" description="Helical" evidence="1">
    <location>
        <begin position="84"/>
        <end position="104"/>
    </location>
</feature>
<feature type="transmembrane region" description="Helical" evidence="1">
    <location>
        <begin position="6"/>
        <end position="24"/>
    </location>
</feature>
<keyword evidence="1" id="KW-0472">Membrane</keyword>
<dbReference type="Proteomes" id="UP000246635">
    <property type="component" value="Unassembled WGS sequence"/>
</dbReference>
<dbReference type="EMBL" id="QGTQ01000005">
    <property type="protein sequence ID" value="PWW05140.1"/>
    <property type="molecule type" value="Genomic_DNA"/>
</dbReference>